<dbReference type="RefSeq" id="WP_066955186.1">
    <property type="nucleotide sequence ID" value="NZ_BCNX01000004.1"/>
</dbReference>
<sequence length="321" mass="33969">MLIGVIALIIVVAGVWVVFSQGGAEPVPEKNTQEELKALAAEIATQIDGDAFAALKPGDETTPEFIAIRDRLAAFRDANPGVLYVYTMRKVGNATEYVVDADYGRGYAPAVGEVYYPTDDDTAFLAGFEEPSAEPEYYIEEWGGVVAYIISGYAPIKDASGSIVGLVGVDIGSVITEDMLKGLATEIAAQIDGDALAALKPGDETTPEFIAIRDRLAAFRDENPGVLYVYTMRKVNDTIEYVVDADYKPGDTPAIGSIYQTTGDDSKLLAGFVGPSAESELSTEEWDNTTAIIISGYAPIKDATGAVVGIVGVDIGSTTAH</sequence>
<proteinExistence type="predicted"/>
<organism evidence="1 2">
    <name type="scientific">Methanoculleus thermophilus</name>
    <dbReference type="NCBI Taxonomy" id="2200"/>
    <lineage>
        <taxon>Archaea</taxon>
        <taxon>Methanobacteriati</taxon>
        <taxon>Methanobacteriota</taxon>
        <taxon>Stenosarchaea group</taxon>
        <taxon>Methanomicrobia</taxon>
        <taxon>Methanomicrobiales</taxon>
        <taxon>Methanomicrobiaceae</taxon>
        <taxon>Methanoculleus</taxon>
    </lineage>
</organism>
<evidence type="ECO:0000313" key="2">
    <source>
        <dbReference type="Proteomes" id="UP000326500"/>
    </source>
</evidence>
<dbReference type="STRING" id="2200.GCA_001571405_00566"/>
<dbReference type="OrthoDB" id="107550at2157"/>
<gene>
    <name evidence="1" type="ORF">SAMN04488571_10292</name>
</gene>
<dbReference type="SUPFAM" id="SSF103190">
    <property type="entry name" value="Sensory domain-like"/>
    <property type="match status" value="2"/>
</dbReference>
<evidence type="ECO:0000313" key="1">
    <source>
        <dbReference type="EMBL" id="SDJ95030.1"/>
    </source>
</evidence>
<dbReference type="Proteomes" id="UP000326500">
    <property type="component" value="Unassembled WGS sequence"/>
</dbReference>
<accession>A0A1G8XZ12</accession>
<protein>
    <recommendedName>
        <fullName evidence="3">Cache domain-containing protein</fullName>
    </recommendedName>
</protein>
<reference evidence="1 2" key="1">
    <citation type="submission" date="2016-10" db="EMBL/GenBank/DDBJ databases">
        <authorList>
            <person name="Varghese N."/>
            <person name="Submissions S."/>
        </authorList>
    </citation>
    <scope>NUCLEOTIDE SEQUENCE [LARGE SCALE GENOMIC DNA]</scope>
    <source>
        <strain evidence="1 2">DSM 2373</strain>
    </source>
</reference>
<name>A0A1G8XZ12_9EURY</name>
<dbReference type="InterPro" id="IPR029151">
    <property type="entry name" value="Sensor-like_sf"/>
</dbReference>
<dbReference type="AlphaFoldDB" id="A0A1G8XZ12"/>
<keyword evidence="2" id="KW-1185">Reference proteome</keyword>
<dbReference type="EMBL" id="FNFT01000002">
    <property type="protein sequence ID" value="SDJ95030.1"/>
    <property type="molecule type" value="Genomic_DNA"/>
</dbReference>
<evidence type="ECO:0008006" key="3">
    <source>
        <dbReference type="Google" id="ProtNLM"/>
    </source>
</evidence>